<evidence type="ECO:0000313" key="4">
    <source>
        <dbReference type="EMBL" id="CAJ0566073.1"/>
    </source>
</evidence>
<name>A0AA36CCT1_9BILA</name>
<feature type="non-terminal residue" evidence="4">
    <location>
        <position position="1"/>
    </location>
</feature>
<sequence length="299" mass="33536">MAKVATKYCQNTTACNLKKQVIFHPESVLMIENFPRREFGELLLKFLIVLPHGSIFDLKQQRPLLPRPVIADMLSKHRGELASRLGWNILSYERYPRFDPMTEFMNIAIIPIIIFSIPLMIFLAYWTSTLRPNMGSESWLVTGSSGGKNAALRRTMEIIAEQNEEIRRQEMADRLRDLRITGAHEGLSGPAQLLLNVARLSIASSSYSPHGSLQTRQHHGPPPPVIISPSAQSRRSSAASAGTRCPSPPSQQKERRSSRRQSSIEGMAIKGRRRGLSISSAPAQRWKTGSLILSRGFRK</sequence>
<dbReference type="Pfam" id="PF26284">
    <property type="entry name" value="DUF8077"/>
    <property type="match status" value="1"/>
</dbReference>
<evidence type="ECO:0000256" key="1">
    <source>
        <dbReference type="SAM" id="MobiDB-lite"/>
    </source>
</evidence>
<evidence type="ECO:0000313" key="5">
    <source>
        <dbReference type="Proteomes" id="UP001177023"/>
    </source>
</evidence>
<protein>
    <recommendedName>
        <fullName evidence="3">DUF8077 domain-containing protein</fullName>
    </recommendedName>
</protein>
<dbReference type="AlphaFoldDB" id="A0AA36CCT1"/>
<dbReference type="Proteomes" id="UP001177023">
    <property type="component" value="Unassembled WGS sequence"/>
</dbReference>
<feature type="transmembrane region" description="Helical" evidence="2">
    <location>
        <begin position="104"/>
        <end position="126"/>
    </location>
</feature>
<comment type="caution">
    <text evidence="4">The sequence shown here is derived from an EMBL/GenBank/DDBJ whole genome shotgun (WGS) entry which is preliminary data.</text>
</comment>
<organism evidence="4 5">
    <name type="scientific">Mesorhabditis spiculigera</name>
    <dbReference type="NCBI Taxonomy" id="96644"/>
    <lineage>
        <taxon>Eukaryota</taxon>
        <taxon>Metazoa</taxon>
        <taxon>Ecdysozoa</taxon>
        <taxon>Nematoda</taxon>
        <taxon>Chromadorea</taxon>
        <taxon>Rhabditida</taxon>
        <taxon>Rhabditina</taxon>
        <taxon>Rhabditomorpha</taxon>
        <taxon>Rhabditoidea</taxon>
        <taxon>Rhabditidae</taxon>
        <taxon>Mesorhabditinae</taxon>
        <taxon>Mesorhabditis</taxon>
    </lineage>
</organism>
<reference evidence="4" key="1">
    <citation type="submission" date="2023-06" db="EMBL/GenBank/DDBJ databases">
        <authorList>
            <person name="Delattre M."/>
        </authorList>
    </citation>
    <scope>NUCLEOTIDE SEQUENCE</scope>
    <source>
        <strain evidence="4">AF72</strain>
    </source>
</reference>
<feature type="compositionally biased region" description="Low complexity" evidence="1">
    <location>
        <begin position="228"/>
        <end position="241"/>
    </location>
</feature>
<feature type="region of interest" description="Disordered" evidence="1">
    <location>
        <begin position="208"/>
        <end position="282"/>
    </location>
</feature>
<evidence type="ECO:0000256" key="2">
    <source>
        <dbReference type="SAM" id="Phobius"/>
    </source>
</evidence>
<keyword evidence="2" id="KW-0472">Membrane</keyword>
<keyword evidence="2" id="KW-0812">Transmembrane</keyword>
<feature type="domain" description="DUF8077" evidence="3">
    <location>
        <begin position="1"/>
        <end position="96"/>
    </location>
</feature>
<proteinExistence type="predicted"/>
<evidence type="ECO:0000259" key="3">
    <source>
        <dbReference type="Pfam" id="PF26284"/>
    </source>
</evidence>
<keyword evidence="5" id="KW-1185">Reference proteome</keyword>
<keyword evidence="2" id="KW-1133">Transmembrane helix</keyword>
<dbReference type="EMBL" id="CATQJA010001161">
    <property type="protein sequence ID" value="CAJ0566073.1"/>
    <property type="molecule type" value="Genomic_DNA"/>
</dbReference>
<dbReference type="InterPro" id="IPR058390">
    <property type="entry name" value="DUF8077"/>
</dbReference>
<accession>A0AA36CCT1</accession>
<gene>
    <name evidence="4" type="ORF">MSPICULIGERA_LOCUS4689</name>
</gene>